<evidence type="ECO:0000313" key="4">
    <source>
        <dbReference type="Proteomes" id="UP000652761"/>
    </source>
</evidence>
<dbReference type="Proteomes" id="UP000652761">
    <property type="component" value="Unassembled WGS sequence"/>
</dbReference>
<dbReference type="EMBL" id="NMUH01000036">
    <property type="protein sequence ID" value="MQL69375.1"/>
    <property type="molecule type" value="Genomic_DNA"/>
</dbReference>
<evidence type="ECO:0000313" key="3">
    <source>
        <dbReference type="EMBL" id="MQL69375.1"/>
    </source>
</evidence>
<gene>
    <name evidence="3" type="ORF">Taro_001710</name>
</gene>
<reference evidence="3" key="1">
    <citation type="submission" date="2017-07" db="EMBL/GenBank/DDBJ databases">
        <title>Taro Niue Genome Assembly and Annotation.</title>
        <authorList>
            <person name="Atibalentja N."/>
            <person name="Keating K."/>
            <person name="Fields C.J."/>
        </authorList>
    </citation>
    <scope>NUCLEOTIDE SEQUENCE</scope>
    <source>
        <strain evidence="3">Niue_2</strain>
        <tissue evidence="3">Leaf</tissue>
    </source>
</reference>
<accession>A0A843TEA2</accession>
<keyword evidence="1" id="KW-0175">Coiled coil</keyword>
<feature type="compositionally biased region" description="Acidic residues" evidence="2">
    <location>
        <begin position="62"/>
        <end position="78"/>
    </location>
</feature>
<organism evidence="3 4">
    <name type="scientific">Colocasia esculenta</name>
    <name type="common">Wild taro</name>
    <name type="synonym">Arum esculentum</name>
    <dbReference type="NCBI Taxonomy" id="4460"/>
    <lineage>
        <taxon>Eukaryota</taxon>
        <taxon>Viridiplantae</taxon>
        <taxon>Streptophyta</taxon>
        <taxon>Embryophyta</taxon>
        <taxon>Tracheophyta</taxon>
        <taxon>Spermatophyta</taxon>
        <taxon>Magnoliopsida</taxon>
        <taxon>Liliopsida</taxon>
        <taxon>Araceae</taxon>
        <taxon>Aroideae</taxon>
        <taxon>Colocasieae</taxon>
        <taxon>Colocasia</taxon>
    </lineage>
</organism>
<evidence type="ECO:0000256" key="1">
    <source>
        <dbReference type="SAM" id="Coils"/>
    </source>
</evidence>
<keyword evidence="4" id="KW-1185">Reference proteome</keyword>
<proteinExistence type="predicted"/>
<protein>
    <submittedName>
        <fullName evidence="3">Uncharacterized protein</fullName>
    </submittedName>
</protein>
<feature type="coiled-coil region" evidence="1">
    <location>
        <begin position="3"/>
        <end position="40"/>
    </location>
</feature>
<feature type="region of interest" description="Disordered" evidence="2">
    <location>
        <begin position="53"/>
        <end position="78"/>
    </location>
</feature>
<evidence type="ECO:0000256" key="2">
    <source>
        <dbReference type="SAM" id="MobiDB-lite"/>
    </source>
</evidence>
<dbReference type="AlphaFoldDB" id="A0A843TEA2"/>
<comment type="caution">
    <text evidence="3">The sequence shown here is derived from an EMBL/GenBank/DDBJ whole genome shotgun (WGS) entry which is preliminary data.</text>
</comment>
<sequence>MEVEELRTEVRRRDSKMDEMRRELEQLRKRESEMDDIRRQMLQMSTFIRFAASVPPRAPEDDHVDTDAEGDDYDDDDW</sequence>
<name>A0A843TEA2_COLES</name>